<protein>
    <submittedName>
        <fullName evidence="1">Uncharacterized protein</fullName>
    </submittedName>
</protein>
<evidence type="ECO:0000313" key="2">
    <source>
        <dbReference type="Proteomes" id="UP000652761"/>
    </source>
</evidence>
<dbReference type="EMBL" id="NMUH01007380">
    <property type="protein sequence ID" value="MQM17156.1"/>
    <property type="molecule type" value="Genomic_DNA"/>
</dbReference>
<keyword evidence="2" id="KW-1185">Reference proteome</keyword>
<gene>
    <name evidence="1" type="ORF">Taro_050124</name>
</gene>
<feature type="non-terminal residue" evidence="1">
    <location>
        <position position="1"/>
    </location>
</feature>
<accession>A0A843XCW4</accession>
<dbReference type="AlphaFoldDB" id="A0A843XCW4"/>
<proteinExistence type="predicted"/>
<name>A0A843XCW4_COLES</name>
<dbReference type="Proteomes" id="UP000652761">
    <property type="component" value="Unassembled WGS sequence"/>
</dbReference>
<comment type="caution">
    <text evidence="1">The sequence shown here is derived from an EMBL/GenBank/DDBJ whole genome shotgun (WGS) entry which is preliminary data.</text>
</comment>
<evidence type="ECO:0000313" key="1">
    <source>
        <dbReference type="EMBL" id="MQM17156.1"/>
    </source>
</evidence>
<reference evidence="1" key="1">
    <citation type="submission" date="2017-07" db="EMBL/GenBank/DDBJ databases">
        <title>Taro Niue Genome Assembly and Annotation.</title>
        <authorList>
            <person name="Atibalentja N."/>
            <person name="Keating K."/>
            <person name="Fields C.J."/>
        </authorList>
    </citation>
    <scope>NUCLEOTIDE SEQUENCE</scope>
    <source>
        <strain evidence="1">Niue_2</strain>
        <tissue evidence="1">Leaf</tissue>
    </source>
</reference>
<organism evidence="1 2">
    <name type="scientific">Colocasia esculenta</name>
    <name type="common">Wild taro</name>
    <name type="synonym">Arum esculentum</name>
    <dbReference type="NCBI Taxonomy" id="4460"/>
    <lineage>
        <taxon>Eukaryota</taxon>
        <taxon>Viridiplantae</taxon>
        <taxon>Streptophyta</taxon>
        <taxon>Embryophyta</taxon>
        <taxon>Tracheophyta</taxon>
        <taxon>Spermatophyta</taxon>
        <taxon>Magnoliopsida</taxon>
        <taxon>Liliopsida</taxon>
        <taxon>Araceae</taxon>
        <taxon>Aroideae</taxon>
        <taxon>Colocasieae</taxon>
        <taxon>Colocasia</taxon>
    </lineage>
</organism>
<sequence>GPPLVSVSVLLVLAEIFKRGGGLQRGIFVARREENFAGESGSCGLQAWFPSRSPSDHGSEKGSV</sequence>